<dbReference type="NCBIfam" id="TIGR03127">
    <property type="entry name" value="RuMP_HxlB"/>
    <property type="match status" value="1"/>
</dbReference>
<comment type="caution">
    <text evidence="3">The sequence shown here is derived from an EMBL/GenBank/DDBJ whole genome shotgun (WGS) entry which is preliminary data.</text>
</comment>
<feature type="domain" description="SIS" evidence="2">
    <location>
        <begin position="46"/>
        <end position="188"/>
    </location>
</feature>
<dbReference type="SUPFAM" id="SSF53697">
    <property type="entry name" value="SIS domain"/>
    <property type="match status" value="1"/>
</dbReference>
<organism evidence="3 4">
    <name type="scientific">Pedobacter ginsengiterrae</name>
    <dbReference type="NCBI Taxonomy" id="871696"/>
    <lineage>
        <taxon>Bacteria</taxon>
        <taxon>Pseudomonadati</taxon>
        <taxon>Bacteroidota</taxon>
        <taxon>Sphingobacteriia</taxon>
        <taxon>Sphingobacteriales</taxon>
        <taxon>Sphingobacteriaceae</taxon>
        <taxon>Pedobacter</taxon>
    </lineage>
</organism>
<proteinExistence type="inferred from homology"/>
<evidence type="ECO:0000313" key="4">
    <source>
        <dbReference type="Proteomes" id="UP001501081"/>
    </source>
</evidence>
<name>A0ABP7NPB3_9SPHI</name>
<keyword evidence="4" id="KW-1185">Reference proteome</keyword>
<dbReference type="InterPro" id="IPR017552">
    <property type="entry name" value="PHI/rmpB"/>
</dbReference>
<dbReference type="PROSITE" id="PS51464">
    <property type="entry name" value="SIS"/>
    <property type="match status" value="1"/>
</dbReference>
<protein>
    <submittedName>
        <fullName evidence="3">SIS domain-containing protein</fullName>
    </submittedName>
</protein>
<dbReference type="EMBL" id="BAABAK010000001">
    <property type="protein sequence ID" value="GAA3951354.1"/>
    <property type="molecule type" value="Genomic_DNA"/>
</dbReference>
<gene>
    <name evidence="3" type="ORF">GCM10022246_02240</name>
</gene>
<dbReference type="Proteomes" id="UP001501081">
    <property type="component" value="Unassembled WGS sequence"/>
</dbReference>
<dbReference type="Pfam" id="PF01380">
    <property type="entry name" value="SIS"/>
    <property type="match status" value="1"/>
</dbReference>
<dbReference type="InterPro" id="IPR046348">
    <property type="entry name" value="SIS_dom_sf"/>
</dbReference>
<sequence length="201" mass="22174">METHNVEKDILDNQQLIWDLQLNLDLVLNENTQLAKKIDLESLIPFINFIQKSERIFIIATGRSGFAMRSTAMRLMHLGLVVYFVGETTTPAIQKGDLLISASGSGTTATIVRVAEKAILAGAEVVALTTNLSSSLAKLANHVVLIPAAEKEDHGGAKSKQYAGSLFEQFLLLLMDAVFQSLWKLDETPAEELWKRHANLE</sequence>
<dbReference type="PANTHER" id="PTHR43443">
    <property type="entry name" value="3-HEXULOSE-6-PHOSPHATE ISOMERASE"/>
    <property type="match status" value="1"/>
</dbReference>
<evidence type="ECO:0000259" key="2">
    <source>
        <dbReference type="PROSITE" id="PS51464"/>
    </source>
</evidence>
<dbReference type="CDD" id="cd05005">
    <property type="entry name" value="SIS_PHI"/>
    <property type="match status" value="1"/>
</dbReference>
<dbReference type="Gene3D" id="3.40.50.10490">
    <property type="entry name" value="Glucose-6-phosphate isomerase like protein, domain 1"/>
    <property type="match status" value="1"/>
</dbReference>
<dbReference type="PANTHER" id="PTHR43443:SF1">
    <property type="entry name" value="3-HEXULOSE-6-PHOSPHATE ISOMERASE"/>
    <property type="match status" value="1"/>
</dbReference>
<reference evidence="4" key="1">
    <citation type="journal article" date="2019" name="Int. J. Syst. Evol. Microbiol.">
        <title>The Global Catalogue of Microorganisms (GCM) 10K type strain sequencing project: providing services to taxonomists for standard genome sequencing and annotation.</title>
        <authorList>
            <consortium name="The Broad Institute Genomics Platform"/>
            <consortium name="The Broad Institute Genome Sequencing Center for Infectious Disease"/>
            <person name="Wu L."/>
            <person name="Ma J."/>
        </authorList>
    </citation>
    <scope>NUCLEOTIDE SEQUENCE [LARGE SCALE GENOMIC DNA]</scope>
    <source>
        <strain evidence="4">JCM 17338</strain>
    </source>
</reference>
<accession>A0ABP7NPB3</accession>
<comment type="similarity">
    <text evidence="1">Belongs to the SIS family. PHI subfamily.</text>
</comment>
<dbReference type="RefSeq" id="WP_344764258.1">
    <property type="nucleotide sequence ID" value="NZ_BAABAK010000001.1"/>
</dbReference>
<evidence type="ECO:0000256" key="1">
    <source>
        <dbReference type="ARBA" id="ARBA00009235"/>
    </source>
</evidence>
<dbReference type="InterPro" id="IPR001347">
    <property type="entry name" value="SIS_dom"/>
</dbReference>
<evidence type="ECO:0000313" key="3">
    <source>
        <dbReference type="EMBL" id="GAA3951354.1"/>
    </source>
</evidence>